<dbReference type="Proteomes" id="UP000092460">
    <property type="component" value="Unassembled WGS sequence"/>
</dbReference>
<name>A0A1B0BB07_9MUSC</name>
<accession>A0A1B0BB07</accession>
<dbReference type="Pfam" id="PF00637">
    <property type="entry name" value="Clathrin"/>
    <property type="match status" value="1"/>
</dbReference>
<dbReference type="SUPFAM" id="SSF48371">
    <property type="entry name" value="ARM repeat"/>
    <property type="match status" value="1"/>
</dbReference>
<dbReference type="VEuPathDB" id="VectorBase:GPPI024362"/>
<evidence type="ECO:0000313" key="2">
    <source>
        <dbReference type="Proteomes" id="UP000092460"/>
    </source>
</evidence>
<dbReference type="InterPro" id="IPR016024">
    <property type="entry name" value="ARM-type_fold"/>
</dbReference>
<dbReference type="PANTHER" id="PTHR10292:SF1">
    <property type="entry name" value="CLATHRIN HEAVY CHAIN"/>
    <property type="match status" value="1"/>
</dbReference>
<keyword evidence="2" id="KW-1185">Reference proteome</keyword>
<reference evidence="1" key="2">
    <citation type="submission" date="2020-05" db="UniProtKB">
        <authorList>
            <consortium name="EnsemblMetazoa"/>
        </authorList>
    </citation>
    <scope>IDENTIFICATION</scope>
    <source>
        <strain evidence="1">IAEA</strain>
    </source>
</reference>
<dbReference type="AlphaFoldDB" id="A0A1B0BB07"/>
<organism evidence="1 2">
    <name type="scientific">Glossina palpalis gambiensis</name>
    <dbReference type="NCBI Taxonomy" id="67801"/>
    <lineage>
        <taxon>Eukaryota</taxon>
        <taxon>Metazoa</taxon>
        <taxon>Ecdysozoa</taxon>
        <taxon>Arthropoda</taxon>
        <taxon>Hexapoda</taxon>
        <taxon>Insecta</taxon>
        <taxon>Pterygota</taxon>
        <taxon>Neoptera</taxon>
        <taxon>Endopterygota</taxon>
        <taxon>Diptera</taxon>
        <taxon>Brachycera</taxon>
        <taxon>Muscomorpha</taxon>
        <taxon>Hippoboscoidea</taxon>
        <taxon>Glossinidae</taxon>
        <taxon>Glossina</taxon>
    </lineage>
</organism>
<dbReference type="EnsemblMetazoa" id="GPPI024362-RA">
    <property type="protein sequence ID" value="GPPI024362-PA"/>
    <property type="gene ID" value="GPPI024362"/>
</dbReference>
<dbReference type="GO" id="GO:0045334">
    <property type="term" value="C:clathrin-coated endocytic vesicle"/>
    <property type="evidence" value="ECO:0007669"/>
    <property type="project" value="TreeGrafter"/>
</dbReference>
<reference evidence="2" key="1">
    <citation type="submission" date="2015-01" db="EMBL/GenBank/DDBJ databases">
        <authorList>
            <person name="Aksoy S."/>
            <person name="Warren W."/>
            <person name="Wilson R.K."/>
        </authorList>
    </citation>
    <scope>NUCLEOTIDE SEQUENCE [LARGE SCALE GENOMIC DNA]</scope>
    <source>
        <strain evidence="2">IAEA</strain>
    </source>
</reference>
<dbReference type="GO" id="GO:0032051">
    <property type="term" value="F:clathrin light chain binding"/>
    <property type="evidence" value="ECO:0007669"/>
    <property type="project" value="TreeGrafter"/>
</dbReference>
<dbReference type="InterPro" id="IPR055358">
    <property type="entry name" value="CHCR"/>
</dbReference>
<dbReference type="PANTHER" id="PTHR10292">
    <property type="entry name" value="CLATHRIN HEAVY CHAIN RELATED"/>
    <property type="match status" value="1"/>
</dbReference>
<sequence length="144" mass="16379">MLKPCKRQIIHQVVQTALLETQGADDVSWPGLRVKAFMTADLPNELIQLSDKIILNSSAFSDHRAVFKANRTRLMDYIDRLDYYDGPDIANIAFLYQLYEETFAIFKKFDVNTSAIKYLSNKSTIGNRILNLPNVTMSQPFGGN</sequence>
<dbReference type="GO" id="GO:0006898">
    <property type="term" value="P:receptor-mediated endocytosis"/>
    <property type="evidence" value="ECO:0007669"/>
    <property type="project" value="TreeGrafter"/>
</dbReference>
<dbReference type="STRING" id="67801.A0A1B0BB07"/>
<evidence type="ECO:0000313" key="1">
    <source>
        <dbReference type="EnsemblMetazoa" id="GPPI024362-PA"/>
    </source>
</evidence>
<proteinExistence type="predicted"/>
<dbReference type="GO" id="GO:0071439">
    <property type="term" value="C:clathrin complex"/>
    <property type="evidence" value="ECO:0007669"/>
    <property type="project" value="TreeGrafter"/>
</dbReference>
<dbReference type="GO" id="GO:0005938">
    <property type="term" value="C:cell cortex"/>
    <property type="evidence" value="ECO:0007669"/>
    <property type="project" value="TreeGrafter"/>
</dbReference>
<dbReference type="EMBL" id="JXJN01011234">
    <property type="status" value="NOT_ANNOTATED_CDS"/>
    <property type="molecule type" value="Genomic_DNA"/>
</dbReference>
<protein>
    <submittedName>
        <fullName evidence="1">Uncharacterized protein</fullName>
    </submittedName>
</protein>